<dbReference type="GO" id="GO:0006233">
    <property type="term" value="P:dTDP biosynthetic process"/>
    <property type="evidence" value="ECO:0007669"/>
    <property type="project" value="InterPro"/>
</dbReference>
<evidence type="ECO:0000256" key="9">
    <source>
        <dbReference type="ARBA" id="ARBA00029962"/>
    </source>
</evidence>
<dbReference type="Gene3D" id="3.40.50.300">
    <property type="entry name" value="P-loop containing nucleotide triphosphate hydrolases"/>
    <property type="match status" value="1"/>
</dbReference>
<protein>
    <recommendedName>
        <fullName evidence="3 12">Thymidylate kinase</fullName>
        <ecNumber evidence="2 12">2.7.4.9</ecNumber>
    </recommendedName>
    <alternativeName>
        <fullName evidence="9 12">dTMP kinase</fullName>
    </alternativeName>
</protein>
<evidence type="ECO:0000256" key="12">
    <source>
        <dbReference type="HAMAP-Rule" id="MF_00165"/>
    </source>
</evidence>
<reference evidence="14 15" key="1">
    <citation type="journal article" date="2007" name="J. Bacteriol.">
        <title>Whole-genome analysis of the methyl tert-butyl ether-degrading beta-proteobacterium Methylibium petroleiphilum PM1.</title>
        <authorList>
            <person name="Kane S.R."/>
            <person name="Chakicherla A.Y."/>
            <person name="Chain P.S.G."/>
            <person name="Schmidt R."/>
            <person name="Shin M.W."/>
            <person name="Legler T.C."/>
            <person name="Scow K.M."/>
            <person name="Larimer F.W."/>
            <person name="Lucas S.M."/>
            <person name="Richardson P.M."/>
            <person name="Hristova K.R."/>
        </authorList>
    </citation>
    <scope>NUCLEOTIDE SEQUENCE [LARGE SCALE GENOMIC DNA]</scope>
    <source>
        <strain evidence="15">ATCC BAA-1232 / LMG 22953 / PM1</strain>
        <plasmid evidence="14 15">RPME01</plasmid>
    </source>
</reference>
<dbReference type="RefSeq" id="WP_011831603.1">
    <property type="nucleotide sequence ID" value="NC_008826.1"/>
</dbReference>
<dbReference type="PANTHER" id="PTHR10344">
    <property type="entry name" value="THYMIDYLATE KINASE"/>
    <property type="match status" value="1"/>
</dbReference>
<dbReference type="GO" id="GO:0005524">
    <property type="term" value="F:ATP binding"/>
    <property type="evidence" value="ECO:0007669"/>
    <property type="project" value="UniProtKB-UniRule"/>
</dbReference>
<dbReference type="EMBL" id="CP000556">
    <property type="protein sequence ID" value="ABM97015.1"/>
    <property type="molecule type" value="Genomic_DNA"/>
</dbReference>
<keyword evidence="7 12" id="KW-0418">Kinase</keyword>
<dbReference type="HAMAP" id="MF_00165">
    <property type="entry name" value="Thymidylate_kinase"/>
    <property type="match status" value="1"/>
</dbReference>
<evidence type="ECO:0000256" key="1">
    <source>
        <dbReference type="ARBA" id="ARBA00009776"/>
    </source>
</evidence>
<keyword evidence="15" id="KW-1185">Reference proteome</keyword>
<evidence type="ECO:0000256" key="7">
    <source>
        <dbReference type="ARBA" id="ARBA00022777"/>
    </source>
</evidence>
<dbReference type="PANTHER" id="PTHR10344:SF4">
    <property type="entry name" value="UMP-CMP KINASE 2, MITOCHONDRIAL"/>
    <property type="match status" value="1"/>
</dbReference>
<dbReference type="GO" id="GO:0006235">
    <property type="term" value="P:dTTP biosynthetic process"/>
    <property type="evidence" value="ECO:0007669"/>
    <property type="project" value="UniProtKB-UniRule"/>
</dbReference>
<keyword evidence="5 12" id="KW-0545">Nucleotide biosynthesis</keyword>
<keyword evidence="8 12" id="KW-0067">ATP-binding</keyword>
<dbReference type="Pfam" id="PF02223">
    <property type="entry name" value="Thymidylate_kin"/>
    <property type="match status" value="1"/>
</dbReference>
<keyword evidence="4 12" id="KW-0808">Transferase</keyword>
<evidence type="ECO:0000256" key="10">
    <source>
        <dbReference type="ARBA" id="ARBA00048743"/>
    </source>
</evidence>
<evidence type="ECO:0000256" key="11">
    <source>
        <dbReference type="ARBA" id="ARBA00057735"/>
    </source>
</evidence>
<keyword evidence="14" id="KW-0614">Plasmid</keyword>
<evidence type="ECO:0000256" key="2">
    <source>
        <dbReference type="ARBA" id="ARBA00012980"/>
    </source>
</evidence>
<dbReference type="InterPro" id="IPR027417">
    <property type="entry name" value="P-loop_NTPase"/>
</dbReference>
<dbReference type="FunFam" id="3.40.50.300:FF:000225">
    <property type="entry name" value="Thymidylate kinase"/>
    <property type="match status" value="1"/>
</dbReference>
<dbReference type="eggNOG" id="COG0125">
    <property type="taxonomic scope" value="Bacteria"/>
</dbReference>
<gene>
    <name evidence="12" type="primary">tmk</name>
    <name evidence="14" type="ordered locus">Mpe_B0240</name>
</gene>
<evidence type="ECO:0000313" key="15">
    <source>
        <dbReference type="Proteomes" id="UP000000366"/>
    </source>
</evidence>
<keyword evidence="6 12" id="KW-0547">Nucleotide-binding</keyword>
<dbReference type="EC" id="2.7.4.9" evidence="2 12"/>
<dbReference type="GO" id="GO:0005829">
    <property type="term" value="C:cytosol"/>
    <property type="evidence" value="ECO:0007669"/>
    <property type="project" value="TreeGrafter"/>
</dbReference>
<dbReference type="AlphaFoldDB" id="A2SN76"/>
<organism evidence="14 15">
    <name type="scientific">Methylibium petroleiphilum (strain ATCC BAA-1232 / LMG 22953 / PM1)</name>
    <dbReference type="NCBI Taxonomy" id="420662"/>
    <lineage>
        <taxon>Bacteria</taxon>
        <taxon>Pseudomonadati</taxon>
        <taxon>Pseudomonadota</taxon>
        <taxon>Betaproteobacteria</taxon>
        <taxon>Burkholderiales</taxon>
        <taxon>Sphaerotilaceae</taxon>
        <taxon>Methylibium</taxon>
    </lineage>
</organism>
<dbReference type="SUPFAM" id="SSF52540">
    <property type="entry name" value="P-loop containing nucleoside triphosphate hydrolases"/>
    <property type="match status" value="1"/>
</dbReference>
<accession>A2SN76</accession>
<name>A2SN76_METPP</name>
<comment type="catalytic activity">
    <reaction evidence="10 12">
        <text>dTMP + ATP = dTDP + ADP</text>
        <dbReference type="Rhea" id="RHEA:13517"/>
        <dbReference type="ChEBI" id="CHEBI:30616"/>
        <dbReference type="ChEBI" id="CHEBI:58369"/>
        <dbReference type="ChEBI" id="CHEBI:63528"/>
        <dbReference type="ChEBI" id="CHEBI:456216"/>
        <dbReference type="EC" id="2.7.4.9"/>
    </reaction>
</comment>
<dbReference type="GO" id="GO:0004798">
    <property type="term" value="F:dTMP kinase activity"/>
    <property type="evidence" value="ECO:0007669"/>
    <property type="project" value="UniProtKB-UniRule"/>
</dbReference>
<evidence type="ECO:0000256" key="4">
    <source>
        <dbReference type="ARBA" id="ARBA00022679"/>
    </source>
</evidence>
<evidence type="ECO:0000256" key="8">
    <source>
        <dbReference type="ARBA" id="ARBA00022840"/>
    </source>
</evidence>
<proteinExistence type="inferred from homology"/>
<dbReference type="InterPro" id="IPR018094">
    <property type="entry name" value="Thymidylate_kinase"/>
</dbReference>
<dbReference type="NCBIfam" id="TIGR00041">
    <property type="entry name" value="DTMP_kinase"/>
    <property type="match status" value="1"/>
</dbReference>
<evidence type="ECO:0000259" key="13">
    <source>
        <dbReference type="Pfam" id="PF02223"/>
    </source>
</evidence>
<feature type="domain" description="Thymidylate kinase-like" evidence="13">
    <location>
        <begin position="16"/>
        <end position="200"/>
    </location>
</feature>
<evidence type="ECO:0000256" key="6">
    <source>
        <dbReference type="ARBA" id="ARBA00022741"/>
    </source>
</evidence>
<comment type="caution">
    <text evidence="12">Lacks conserved residue(s) required for the propagation of feature annotation.</text>
</comment>
<sequence>MSLLPARGRMITLSALDGAGKSTQVQTVVERLRDYYGIEVVVTREPGGSPVAERLRELVLHGDVIDPVAEMMIFFAARQDHLAQVIRPALQAGRWVVCDRFVDCSWAYQVRGRGLARAEFEALEKMVLRGWRPDLTFLLDIEPVVAAARRRGRGAEADRFERQDLEFFGRVRQGYFERMVADPERFRVIDAAVAPGVVRKEVIAHLDEFVRSTLRETARLERAA</sequence>
<dbReference type="InterPro" id="IPR039430">
    <property type="entry name" value="Thymidylate_kin-like_dom"/>
</dbReference>
<dbReference type="KEGG" id="mpt:Mpe_B0240"/>
<comment type="function">
    <text evidence="11 12">Phosphorylation of dTMP to form dTDP in both de novo and salvage pathways of dTTP synthesis.</text>
</comment>
<dbReference type="Proteomes" id="UP000000366">
    <property type="component" value="Plasmid RPME01"/>
</dbReference>
<geneLocation type="plasmid" evidence="14 15">
    <name>RPME01</name>
</geneLocation>
<dbReference type="CDD" id="cd01672">
    <property type="entry name" value="TMPK"/>
    <property type="match status" value="1"/>
</dbReference>
<comment type="similarity">
    <text evidence="1 12">Belongs to the thymidylate kinase family.</text>
</comment>
<dbReference type="GO" id="GO:0006227">
    <property type="term" value="P:dUDP biosynthetic process"/>
    <property type="evidence" value="ECO:0007669"/>
    <property type="project" value="TreeGrafter"/>
</dbReference>
<evidence type="ECO:0000256" key="3">
    <source>
        <dbReference type="ARBA" id="ARBA00017144"/>
    </source>
</evidence>
<dbReference type="HOGENOM" id="CLU_049131_0_2_4"/>
<evidence type="ECO:0000256" key="5">
    <source>
        <dbReference type="ARBA" id="ARBA00022727"/>
    </source>
</evidence>
<evidence type="ECO:0000313" key="14">
    <source>
        <dbReference type="EMBL" id="ABM97015.1"/>
    </source>
</evidence>